<keyword evidence="3" id="KW-1185">Reference proteome</keyword>
<name>A0ABU6VNC3_9FABA</name>
<sequence length="742" mass="83169">MRVIRSWIVNKKRKFVGVEERLEKMINCMRSGEQVGVDEIGGYSSESLATRDYSATASGYSSRPGAAEFDAKLDNSNIEEAESTLRESGYLNYEEARALLGRLEYQKGNFEAALHVFEGIDIAAVAPKMKVSLSRRCEPNMNRHRSQSDAAPPMSIHAVSLLLEAVLLKAKSLQILGRFQEAATSCKTILDTVESALPEGWPENFVLDRKLQETIRNAVELLPELWNLSGSHQHVISSFRRALLYPWNLDIETTSRIQKEFAIFLLYSGCEASPPSLRSQLDGSFVPRNNIEEAVLLLLILLRNSAIGSIEWDLSIVDHLSFALTVSGEFKTLAQQVEELLPETMERKERHYTLALCYFGEGEHMIALDLLRNSLNDRENSECEQELLLASKICADNLVCVEDGIKYSCKAISQLDGKCMQVEAIAYCLLGVLLSSKSRSIASDSERVLMQSEALRALETAERTMRESDPYIVYHLCLEYAEQRNLSIAFCHAKELIKLEGGSNVASYILLARILSAQKNFMDAELVIDAAIDQSGKWDQGELLRTKAKLRIAQGRLRSAVETYTFLLAVLQVQNKSLGTANKVIKSKRNRNRNLEMEIWHDLANLYIALSQWKDAEVCLAKSKAINPYSASRWHTTGLLFKAREQLQEALKSFRKALDIEPNHVPSLISTACVLRQLGGQSSSIVRSLLSDALKLDRTNPNAWYNLGLLYKDDLGTSTLEAVECFEAAAHLEESSPIEPFR</sequence>
<dbReference type="Pfam" id="PF13181">
    <property type="entry name" value="TPR_8"/>
    <property type="match status" value="1"/>
</dbReference>
<evidence type="ECO:0000256" key="1">
    <source>
        <dbReference type="PROSITE-ProRule" id="PRU00339"/>
    </source>
</evidence>
<dbReference type="Proteomes" id="UP001341840">
    <property type="component" value="Unassembled WGS sequence"/>
</dbReference>
<gene>
    <name evidence="2" type="ORF">PIB30_059092</name>
</gene>
<proteinExistence type="predicted"/>
<dbReference type="PROSITE" id="PS50005">
    <property type="entry name" value="TPR"/>
    <property type="match status" value="1"/>
</dbReference>
<comment type="caution">
    <text evidence="2">The sequence shown here is derived from an EMBL/GenBank/DDBJ whole genome shotgun (WGS) entry which is preliminary data.</text>
</comment>
<dbReference type="SUPFAM" id="SSF48452">
    <property type="entry name" value="TPR-like"/>
    <property type="match status" value="2"/>
</dbReference>
<dbReference type="PANTHER" id="PTHR44102:SF1">
    <property type="entry name" value="OS10G0471400 PROTEIN"/>
    <property type="match status" value="1"/>
</dbReference>
<dbReference type="Gene3D" id="1.25.40.10">
    <property type="entry name" value="Tetratricopeptide repeat domain"/>
    <property type="match status" value="2"/>
</dbReference>
<organism evidence="2 3">
    <name type="scientific">Stylosanthes scabra</name>
    <dbReference type="NCBI Taxonomy" id="79078"/>
    <lineage>
        <taxon>Eukaryota</taxon>
        <taxon>Viridiplantae</taxon>
        <taxon>Streptophyta</taxon>
        <taxon>Embryophyta</taxon>
        <taxon>Tracheophyta</taxon>
        <taxon>Spermatophyta</taxon>
        <taxon>Magnoliopsida</taxon>
        <taxon>eudicotyledons</taxon>
        <taxon>Gunneridae</taxon>
        <taxon>Pentapetalae</taxon>
        <taxon>rosids</taxon>
        <taxon>fabids</taxon>
        <taxon>Fabales</taxon>
        <taxon>Fabaceae</taxon>
        <taxon>Papilionoideae</taxon>
        <taxon>50 kb inversion clade</taxon>
        <taxon>dalbergioids sensu lato</taxon>
        <taxon>Dalbergieae</taxon>
        <taxon>Pterocarpus clade</taxon>
        <taxon>Stylosanthes</taxon>
    </lineage>
</organism>
<accession>A0ABU6VNC3</accession>
<keyword evidence="1" id="KW-0802">TPR repeat</keyword>
<dbReference type="InterPro" id="IPR043376">
    <property type="entry name" value="NPG1-like"/>
</dbReference>
<protein>
    <submittedName>
        <fullName evidence="2">Uncharacterized protein</fullName>
    </submittedName>
</protein>
<feature type="repeat" description="TPR" evidence="1">
    <location>
        <begin position="631"/>
        <end position="664"/>
    </location>
</feature>
<dbReference type="InterPro" id="IPR011990">
    <property type="entry name" value="TPR-like_helical_dom_sf"/>
</dbReference>
<evidence type="ECO:0000313" key="2">
    <source>
        <dbReference type="EMBL" id="MED6173418.1"/>
    </source>
</evidence>
<dbReference type="InterPro" id="IPR019734">
    <property type="entry name" value="TPR_rpt"/>
</dbReference>
<dbReference type="EMBL" id="JASCZI010151539">
    <property type="protein sequence ID" value="MED6173418.1"/>
    <property type="molecule type" value="Genomic_DNA"/>
</dbReference>
<dbReference type="PANTHER" id="PTHR44102">
    <property type="entry name" value="PROTEIN NPG1"/>
    <property type="match status" value="1"/>
</dbReference>
<evidence type="ECO:0000313" key="3">
    <source>
        <dbReference type="Proteomes" id="UP001341840"/>
    </source>
</evidence>
<reference evidence="2 3" key="1">
    <citation type="journal article" date="2023" name="Plants (Basel)">
        <title>Bridging the Gap: Combining Genomics and Transcriptomics Approaches to Understand Stylosanthes scabra, an Orphan Legume from the Brazilian Caatinga.</title>
        <authorList>
            <person name="Ferreira-Neto J.R.C."/>
            <person name="da Silva M.D."/>
            <person name="Binneck E."/>
            <person name="de Melo N.F."/>
            <person name="da Silva R.H."/>
            <person name="de Melo A.L.T.M."/>
            <person name="Pandolfi V."/>
            <person name="Bustamante F.O."/>
            <person name="Brasileiro-Vidal A.C."/>
            <person name="Benko-Iseppon A.M."/>
        </authorList>
    </citation>
    <scope>NUCLEOTIDE SEQUENCE [LARGE SCALE GENOMIC DNA]</scope>
    <source>
        <tissue evidence="2">Leaves</tissue>
    </source>
</reference>
<dbReference type="SMART" id="SM00028">
    <property type="entry name" value="TPR"/>
    <property type="match status" value="5"/>
</dbReference>